<name>A0A409YNV6_9AGAR</name>
<evidence type="ECO:0000313" key="2">
    <source>
        <dbReference type="EMBL" id="PPR04692.1"/>
    </source>
</evidence>
<dbReference type="InterPro" id="IPR001810">
    <property type="entry name" value="F-box_dom"/>
</dbReference>
<dbReference type="OrthoDB" id="2788844at2759"/>
<reference evidence="2 3" key="1">
    <citation type="journal article" date="2018" name="Evol. Lett.">
        <title>Horizontal gene cluster transfer increased hallucinogenic mushroom diversity.</title>
        <authorList>
            <person name="Reynolds H.T."/>
            <person name="Vijayakumar V."/>
            <person name="Gluck-Thaler E."/>
            <person name="Korotkin H.B."/>
            <person name="Matheny P.B."/>
            <person name="Slot J.C."/>
        </authorList>
    </citation>
    <scope>NUCLEOTIDE SEQUENCE [LARGE SCALE GENOMIC DNA]</scope>
    <source>
        <strain evidence="2 3">SRW20</strain>
    </source>
</reference>
<dbReference type="Proteomes" id="UP000284706">
    <property type="component" value="Unassembled WGS sequence"/>
</dbReference>
<evidence type="ECO:0000313" key="3">
    <source>
        <dbReference type="Proteomes" id="UP000284706"/>
    </source>
</evidence>
<protein>
    <recommendedName>
        <fullName evidence="1">F-box domain-containing protein</fullName>
    </recommendedName>
</protein>
<feature type="domain" description="F-box" evidence="1">
    <location>
        <begin position="31"/>
        <end position="63"/>
    </location>
</feature>
<sequence>MSFLLHRLCKVVARTVRRAQSKFRKEKFPFQHLPRELQLICFSYMTVETLIAARSVCSTWRSLLPHAEMMVHPIRLRLYRLYLKIIANPRPDRQSQRYISQFIRKKFNREKYLRYLTRRQFKHHTVQVPDEFRIWVLEWPAKLVINGLWPGLPFSEFFMSTAATAGASLRCGINYLARRPAPRLELIVESYTRRRPQEQLLKKNIWACMLWRTTWSEDNIECMFSWYHHPSYTVDMHSPLWNCETWLIFDTGSPHFGKVVECPPFHFSRRTLSDVTYTSAHPDWIDYLERKWFGVPPCGRASTGTRIPSFLVVHAFYDWIRFLLEPPGPLTAYTSPFCPRRT</sequence>
<dbReference type="AlphaFoldDB" id="A0A409YNV6"/>
<gene>
    <name evidence="2" type="ORF">CVT26_015017</name>
</gene>
<organism evidence="2 3">
    <name type="scientific">Gymnopilus dilepis</name>
    <dbReference type="NCBI Taxonomy" id="231916"/>
    <lineage>
        <taxon>Eukaryota</taxon>
        <taxon>Fungi</taxon>
        <taxon>Dikarya</taxon>
        <taxon>Basidiomycota</taxon>
        <taxon>Agaricomycotina</taxon>
        <taxon>Agaricomycetes</taxon>
        <taxon>Agaricomycetidae</taxon>
        <taxon>Agaricales</taxon>
        <taxon>Agaricineae</taxon>
        <taxon>Hymenogastraceae</taxon>
        <taxon>Gymnopilus</taxon>
    </lineage>
</organism>
<evidence type="ECO:0000259" key="1">
    <source>
        <dbReference type="Pfam" id="PF00646"/>
    </source>
</evidence>
<dbReference type="SUPFAM" id="SSF81383">
    <property type="entry name" value="F-box domain"/>
    <property type="match status" value="1"/>
</dbReference>
<dbReference type="EMBL" id="NHYE01000582">
    <property type="protein sequence ID" value="PPR04692.1"/>
    <property type="molecule type" value="Genomic_DNA"/>
</dbReference>
<dbReference type="Gene3D" id="1.20.1280.50">
    <property type="match status" value="1"/>
</dbReference>
<comment type="caution">
    <text evidence="2">The sequence shown here is derived from an EMBL/GenBank/DDBJ whole genome shotgun (WGS) entry which is preliminary data.</text>
</comment>
<dbReference type="CDD" id="cd09917">
    <property type="entry name" value="F-box_SF"/>
    <property type="match status" value="1"/>
</dbReference>
<accession>A0A409YNV6</accession>
<dbReference type="InParanoid" id="A0A409YNV6"/>
<dbReference type="Pfam" id="PF00646">
    <property type="entry name" value="F-box"/>
    <property type="match status" value="1"/>
</dbReference>
<proteinExistence type="predicted"/>
<keyword evidence="3" id="KW-1185">Reference proteome</keyword>
<dbReference type="InterPro" id="IPR036047">
    <property type="entry name" value="F-box-like_dom_sf"/>
</dbReference>